<feature type="transmembrane region" description="Helical" evidence="8">
    <location>
        <begin position="177"/>
        <end position="201"/>
    </location>
</feature>
<feature type="transmembrane region" description="Helical" evidence="8">
    <location>
        <begin position="12"/>
        <end position="32"/>
    </location>
</feature>
<keyword evidence="4 8" id="KW-0812">Transmembrane</keyword>
<proteinExistence type="inferred from homology"/>
<comment type="similarity">
    <text evidence="7">Belongs to the glycosyltransferase 87 family.</text>
</comment>
<dbReference type="Pfam" id="PF09594">
    <property type="entry name" value="GT87"/>
    <property type="match status" value="1"/>
</dbReference>
<comment type="caution">
    <text evidence="9">The sequence shown here is derived from an EMBL/GenBank/DDBJ whole genome shotgun (WGS) entry which is preliminary data.</text>
</comment>
<keyword evidence="10" id="KW-1185">Reference proteome</keyword>
<gene>
    <name evidence="9" type="ORF">Hgul01_00510</name>
</gene>
<feature type="transmembrane region" description="Helical" evidence="8">
    <location>
        <begin position="366"/>
        <end position="395"/>
    </location>
</feature>
<evidence type="ECO:0000256" key="6">
    <source>
        <dbReference type="ARBA" id="ARBA00023136"/>
    </source>
</evidence>
<name>A0ABP9WWV9_9CHLR</name>
<dbReference type="Proteomes" id="UP001428290">
    <property type="component" value="Unassembled WGS sequence"/>
</dbReference>
<keyword evidence="3" id="KW-0808">Transferase</keyword>
<keyword evidence="5 8" id="KW-1133">Transmembrane helix</keyword>
<evidence type="ECO:0000256" key="5">
    <source>
        <dbReference type="ARBA" id="ARBA00022989"/>
    </source>
</evidence>
<feature type="transmembrane region" description="Helical" evidence="8">
    <location>
        <begin position="287"/>
        <end position="308"/>
    </location>
</feature>
<evidence type="ECO:0000256" key="2">
    <source>
        <dbReference type="ARBA" id="ARBA00022475"/>
    </source>
</evidence>
<evidence type="ECO:0000313" key="10">
    <source>
        <dbReference type="Proteomes" id="UP001428290"/>
    </source>
</evidence>
<feature type="transmembrane region" description="Helical" evidence="8">
    <location>
        <begin position="103"/>
        <end position="122"/>
    </location>
</feature>
<dbReference type="InterPro" id="IPR018584">
    <property type="entry name" value="GT87"/>
</dbReference>
<organism evidence="9 10">
    <name type="scientific">Herpetosiphon gulosus</name>
    <dbReference type="NCBI Taxonomy" id="1973496"/>
    <lineage>
        <taxon>Bacteria</taxon>
        <taxon>Bacillati</taxon>
        <taxon>Chloroflexota</taxon>
        <taxon>Chloroflexia</taxon>
        <taxon>Herpetosiphonales</taxon>
        <taxon>Herpetosiphonaceae</taxon>
        <taxon>Herpetosiphon</taxon>
    </lineage>
</organism>
<keyword evidence="2" id="KW-1003">Cell membrane</keyword>
<evidence type="ECO:0008006" key="11">
    <source>
        <dbReference type="Google" id="ProtNLM"/>
    </source>
</evidence>
<evidence type="ECO:0000256" key="4">
    <source>
        <dbReference type="ARBA" id="ARBA00022692"/>
    </source>
</evidence>
<dbReference type="EMBL" id="BAABRU010000002">
    <property type="protein sequence ID" value="GAA5526733.1"/>
    <property type="molecule type" value="Genomic_DNA"/>
</dbReference>
<keyword evidence="6 8" id="KW-0472">Membrane</keyword>
<feature type="transmembrane region" description="Helical" evidence="8">
    <location>
        <begin position="328"/>
        <end position="354"/>
    </location>
</feature>
<feature type="transmembrane region" description="Helical" evidence="8">
    <location>
        <begin position="151"/>
        <end position="170"/>
    </location>
</feature>
<evidence type="ECO:0000256" key="1">
    <source>
        <dbReference type="ARBA" id="ARBA00004651"/>
    </source>
</evidence>
<dbReference type="RefSeq" id="WP_345720376.1">
    <property type="nucleotide sequence ID" value="NZ_BAABRU010000002.1"/>
</dbReference>
<evidence type="ECO:0000256" key="8">
    <source>
        <dbReference type="SAM" id="Phobius"/>
    </source>
</evidence>
<reference evidence="9 10" key="1">
    <citation type="submission" date="2024-02" db="EMBL/GenBank/DDBJ databases">
        <title>Herpetosiphon gulosus NBRC 112829.</title>
        <authorList>
            <person name="Ichikawa N."/>
            <person name="Katano-Makiyama Y."/>
            <person name="Hidaka K."/>
        </authorList>
    </citation>
    <scope>NUCLEOTIDE SEQUENCE [LARGE SCALE GENOMIC DNA]</scope>
    <source>
        <strain evidence="9 10">NBRC 112829</strain>
    </source>
</reference>
<comment type="subcellular location">
    <subcellularLocation>
        <location evidence="1">Cell membrane</location>
        <topology evidence="1">Multi-pass membrane protein</topology>
    </subcellularLocation>
</comment>
<evidence type="ECO:0000256" key="3">
    <source>
        <dbReference type="ARBA" id="ARBA00022679"/>
    </source>
</evidence>
<sequence>MLSLKSPNSKIMWSIKLILIIVTLLSIANFTFEYGVKITSEQKTIDFPSFYWASDALFNHHVSPYDFNYLQSNTEKKIFPFLYPPPSVILFYPLSLFEYKNALVIYSIINHLAIIAAIFLLIKIFNYKYLSIQSLLLTIIIYNSYPLIENIYSGQVSVIVLVFLLIFILLKDTFQTIACLALALAIILKMYPVVILPVLLINKKYKLLITTTSLLILLTLGSTLFIPSFVWNDWLVNVVPSGGYGEYPEGLTDVSLFDNKGVNGVFAEILIKQDPSKVMNYPVFAKAATYGICIALVIITFLVVYRYIDQNDRKALEKIVFVTLPLIFLIAPFSWTHHIITIYPTIIYLLMIYFQASLKKPKLQMLFIILIILIIFKTSTVIEIFAAISMLWLLMLETIIKQKSLLPSPQIALQPSELHD</sequence>
<accession>A0ABP9WWV9</accession>
<protein>
    <recommendedName>
        <fullName evidence="11">DUF2029 domain-containing protein</fullName>
    </recommendedName>
</protein>
<evidence type="ECO:0000313" key="9">
    <source>
        <dbReference type="EMBL" id="GAA5526733.1"/>
    </source>
</evidence>
<feature type="transmembrane region" description="Helical" evidence="8">
    <location>
        <begin position="207"/>
        <end position="226"/>
    </location>
</feature>
<evidence type="ECO:0000256" key="7">
    <source>
        <dbReference type="ARBA" id="ARBA00024033"/>
    </source>
</evidence>